<gene>
    <name evidence="2" type="ORF">DV711_14570</name>
</gene>
<dbReference type="InterPro" id="IPR014710">
    <property type="entry name" value="RmlC-like_jellyroll"/>
</dbReference>
<evidence type="ECO:0000313" key="2">
    <source>
        <dbReference type="EMBL" id="RDE18840.1"/>
    </source>
</evidence>
<dbReference type="PANTHER" id="PTHR40943">
    <property type="entry name" value="CYTOPLASMIC PROTEIN-RELATED"/>
    <property type="match status" value="1"/>
</dbReference>
<evidence type="ECO:0000259" key="1">
    <source>
        <dbReference type="Pfam" id="PF05899"/>
    </source>
</evidence>
<keyword evidence="3" id="KW-1185">Reference proteome</keyword>
<dbReference type="RefSeq" id="WP_114696454.1">
    <property type="nucleotide sequence ID" value="NZ_QQOH01000004.1"/>
</dbReference>
<dbReference type="Proteomes" id="UP000253769">
    <property type="component" value="Unassembled WGS sequence"/>
</dbReference>
<evidence type="ECO:0000313" key="3">
    <source>
        <dbReference type="Proteomes" id="UP000253769"/>
    </source>
</evidence>
<accession>A0A369WA03</accession>
<dbReference type="AlphaFoldDB" id="A0A369WA03"/>
<dbReference type="InterPro" id="IPR011051">
    <property type="entry name" value="RmlC_Cupin_sf"/>
</dbReference>
<reference evidence="2 3" key="1">
    <citation type="submission" date="2018-07" db="EMBL/GenBank/DDBJ databases">
        <title>Motiliproteus coralliicola sp. nov., a bacterium isolated from Coral.</title>
        <authorList>
            <person name="Wang G."/>
        </authorList>
    </citation>
    <scope>NUCLEOTIDE SEQUENCE [LARGE SCALE GENOMIC DNA]</scope>
    <source>
        <strain evidence="2 3">C34</strain>
    </source>
</reference>
<dbReference type="InterPro" id="IPR008579">
    <property type="entry name" value="UGlyAH_Cupin_dom"/>
</dbReference>
<dbReference type="OrthoDB" id="9799053at2"/>
<comment type="caution">
    <text evidence="2">The sequence shown here is derived from an EMBL/GenBank/DDBJ whole genome shotgun (WGS) entry which is preliminary data.</text>
</comment>
<organism evidence="2 3">
    <name type="scientific">Motiliproteus coralliicola</name>
    <dbReference type="NCBI Taxonomy" id="2283196"/>
    <lineage>
        <taxon>Bacteria</taxon>
        <taxon>Pseudomonadati</taxon>
        <taxon>Pseudomonadota</taxon>
        <taxon>Gammaproteobacteria</taxon>
        <taxon>Oceanospirillales</taxon>
        <taxon>Oceanospirillaceae</taxon>
        <taxon>Motiliproteus</taxon>
    </lineage>
</organism>
<dbReference type="PANTHER" id="PTHR40943:SF2">
    <property type="entry name" value="(S)-UREIDOGLYCINE AMINOHYDROLASE CUPIN DOMAIN-CONTAINING PROTEIN"/>
    <property type="match status" value="1"/>
</dbReference>
<proteinExistence type="predicted"/>
<protein>
    <submittedName>
        <fullName evidence="2">Cupin domain-containing protein</fullName>
    </submittedName>
</protein>
<dbReference type="CDD" id="cd02227">
    <property type="entry name" value="cupin_TM1112-like"/>
    <property type="match status" value="1"/>
</dbReference>
<dbReference type="Pfam" id="PF05899">
    <property type="entry name" value="Cupin_3"/>
    <property type="match status" value="1"/>
</dbReference>
<name>A0A369WA03_9GAMM</name>
<dbReference type="EMBL" id="QQOH01000004">
    <property type="protein sequence ID" value="RDE18840.1"/>
    <property type="molecule type" value="Genomic_DNA"/>
</dbReference>
<dbReference type="Gene3D" id="2.60.120.10">
    <property type="entry name" value="Jelly Rolls"/>
    <property type="match status" value="1"/>
</dbReference>
<feature type="domain" description="(S)-ureidoglycine aminohydrolase cupin" evidence="1">
    <location>
        <begin position="48"/>
        <end position="113"/>
    </location>
</feature>
<sequence length="119" mass="13132">MKIESVVAFRDQPVPAGPFITPPERLLEGNPVQTIANYFTDDSEKLISGVWESGPGKWQAVSDRNEFCYILSGRVVIADDQGGAKTFTAGDAFVIPKGFQGTWEVLEDARKYYVILSTD</sequence>
<dbReference type="SUPFAM" id="SSF51182">
    <property type="entry name" value="RmlC-like cupins"/>
    <property type="match status" value="1"/>
</dbReference>